<keyword evidence="3" id="KW-0408">Iron</keyword>
<evidence type="ECO:0000256" key="2">
    <source>
        <dbReference type="ARBA" id="ARBA00022723"/>
    </source>
</evidence>
<reference evidence="7" key="1">
    <citation type="submission" date="2022-10" db="EMBL/GenBank/DDBJ databases">
        <title>Culturing micro-colonial fungi from biological soil crusts in the Mojave desert and describing Neophaeococcomyces mojavensis, and introducing the new genera and species Taxawa tesnikishii.</title>
        <authorList>
            <person name="Kurbessoian T."/>
            <person name="Stajich J.E."/>
        </authorList>
    </citation>
    <scope>NUCLEOTIDE SEQUENCE</scope>
    <source>
        <strain evidence="7">TK_35</strain>
    </source>
</reference>
<keyword evidence="2" id="KW-0479">Metal-binding</keyword>
<evidence type="ECO:0000313" key="7">
    <source>
        <dbReference type="EMBL" id="KAJ9627419.1"/>
    </source>
</evidence>
<evidence type="ECO:0000256" key="4">
    <source>
        <dbReference type="ARBA" id="ARBA00023014"/>
    </source>
</evidence>
<dbReference type="EMBL" id="JAPDRN010000077">
    <property type="protein sequence ID" value="KAJ9627419.1"/>
    <property type="molecule type" value="Genomic_DNA"/>
</dbReference>
<dbReference type="Pfam" id="PF00355">
    <property type="entry name" value="Rieske"/>
    <property type="match status" value="1"/>
</dbReference>
<organism evidence="7">
    <name type="scientific">Knufia peltigerae</name>
    <dbReference type="NCBI Taxonomy" id="1002370"/>
    <lineage>
        <taxon>Eukaryota</taxon>
        <taxon>Fungi</taxon>
        <taxon>Dikarya</taxon>
        <taxon>Ascomycota</taxon>
        <taxon>Pezizomycotina</taxon>
        <taxon>Eurotiomycetes</taxon>
        <taxon>Chaetothyriomycetidae</taxon>
        <taxon>Chaetothyriales</taxon>
        <taxon>Trichomeriaceae</taxon>
        <taxon>Knufia</taxon>
    </lineage>
</organism>
<name>A0AA39CUR1_9EURO</name>
<protein>
    <recommendedName>
        <fullName evidence="6">Rieske domain-containing protein</fullName>
    </recommendedName>
</protein>
<dbReference type="GO" id="GO:0046872">
    <property type="term" value="F:metal ion binding"/>
    <property type="evidence" value="ECO:0007669"/>
    <property type="project" value="UniProtKB-KW"/>
</dbReference>
<comment type="caution">
    <text evidence="7">The sequence shown here is derived from an EMBL/GenBank/DDBJ whole genome shotgun (WGS) entry which is preliminary data.</text>
</comment>
<dbReference type="Gene3D" id="3.30.9.10">
    <property type="entry name" value="D-Amino Acid Oxidase, subunit A, domain 2"/>
    <property type="match status" value="1"/>
</dbReference>
<feature type="domain" description="Rieske" evidence="6">
    <location>
        <begin position="418"/>
        <end position="503"/>
    </location>
</feature>
<keyword evidence="1" id="KW-0001">2Fe-2S</keyword>
<dbReference type="FunFam" id="2.102.10.10:FF:000014">
    <property type="entry name" value="Oxidoreductase, FAD dependent"/>
    <property type="match status" value="1"/>
</dbReference>
<evidence type="ECO:0000256" key="1">
    <source>
        <dbReference type="ARBA" id="ARBA00022714"/>
    </source>
</evidence>
<dbReference type="Gene3D" id="3.50.50.60">
    <property type="entry name" value="FAD/NAD(P)-binding domain"/>
    <property type="match status" value="1"/>
</dbReference>
<dbReference type="Gene3D" id="2.102.10.10">
    <property type="entry name" value="Rieske [2Fe-2S] iron-sulphur domain"/>
    <property type="match status" value="1"/>
</dbReference>
<dbReference type="PANTHER" id="PTHR13847:SF281">
    <property type="entry name" value="FAD DEPENDENT OXIDOREDUCTASE DOMAIN-CONTAINING PROTEIN"/>
    <property type="match status" value="1"/>
</dbReference>
<evidence type="ECO:0000256" key="5">
    <source>
        <dbReference type="ARBA" id="ARBA00023157"/>
    </source>
</evidence>
<dbReference type="InterPro" id="IPR006076">
    <property type="entry name" value="FAD-dep_OxRdtase"/>
</dbReference>
<evidence type="ECO:0000259" key="6">
    <source>
        <dbReference type="PROSITE" id="PS51296"/>
    </source>
</evidence>
<dbReference type="InterPro" id="IPR005805">
    <property type="entry name" value="Rieske_Fe-S_prot_C"/>
</dbReference>
<dbReference type="Pfam" id="PF01266">
    <property type="entry name" value="DAO"/>
    <property type="match status" value="1"/>
</dbReference>
<dbReference type="PANTHER" id="PTHR13847">
    <property type="entry name" value="SARCOSINE DEHYDROGENASE-RELATED"/>
    <property type="match status" value="1"/>
</dbReference>
<accession>A0AA39CUR1</accession>
<dbReference type="PRINTS" id="PR00162">
    <property type="entry name" value="RIESKE"/>
</dbReference>
<dbReference type="AlphaFoldDB" id="A0AA39CUR1"/>
<dbReference type="InterPro" id="IPR038010">
    <property type="entry name" value="YhfW_C"/>
</dbReference>
<dbReference type="SUPFAM" id="SSF51905">
    <property type="entry name" value="FAD/NAD(P)-binding domain"/>
    <property type="match status" value="1"/>
</dbReference>
<dbReference type="GO" id="GO:0051537">
    <property type="term" value="F:2 iron, 2 sulfur cluster binding"/>
    <property type="evidence" value="ECO:0007669"/>
    <property type="project" value="UniProtKB-KW"/>
</dbReference>
<dbReference type="PROSITE" id="PS51296">
    <property type="entry name" value="RIESKE"/>
    <property type="match status" value="1"/>
</dbReference>
<keyword evidence="5" id="KW-1015">Disulfide bond</keyword>
<dbReference type="InterPro" id="IPR036188">
    <property type="entry name" value="FAD/NAD-bd_sf"/>
</dbReference>
<dbReference type="SUPFAM" id="SSF50022">
    <property type="entry name" value="ISP domain"/>
    <property type="match status" value="1"/>
</dbReference>
<gene>
    <name evidence="7" type="ORF">H2204_009646</name>
</gene>
<dbReference type="GO" id="GO:0016020">
    <property type="term" value="C:membrane"/>
    <property type="evidence" value="ECO:0007669"/>
    <property type="project" value="InterPro"/>
</dbReference>
<sequence length="503" mass="53964">MESMFMSQPSLRGSLWRHYGQTRPFPPLAGPARADVLIVGAGITGLLTAARLADAGLDVLLVDAGPVGGRNTAQSTGNLYAPVSRMADLVSRWGSGVARRVVQWRGQSLRSIEALVHRYDLECGFSRVPMQYGIQQRDAEATLRFDRELQAYQRAGLRCAHHPFGLPFALGHSFTIPDQAQLDPLAFCQGLASRLAGRVRIHAGTRVATIDAGAGVARTGTGDTIRAAHFVLATHSPSGFNLVQAEMEVHREYAMAAPVAVAPAPGIHWIADRHRSLRGGTGADGRSWLVLVGETHRAGETPVADPGLRLVEDARRHFQLQGEPIIWSAQQFRAADRLPYIGNSAHDNVWVATGFGPDGLGWAGVAASVIEQGIQGVHEEAARQLSPMRFTPLRSAGGWLRTNATVMKHFVGDRLPRSSEGAAESLPAGEGALLDIGGKRTAAYRDDAGDLHVLSPLCPHLKCLVQWNGHERTWDCPCHGSRFSATGQLLEGPASEGLSPLAP</sequence>
<evidence type="ECO:0000256" key="3">
    <source>
        <dbReference type="ARBA" id="ARBA00023004"/>
    </source>
</evidence>
<keyword evidence="4" id="KW-0411">Iron-sulfur</keyword>
<dbReference type="GO" id="GO:0005737">
    <property type="term" value="C:cytoplasm"/>
    <property type="evidence" value="ECO:0007669"/>
    <property type="project" value="TreeGrafter"/>
</dbReference>
<dbReference type="InterPro" id="IPR036922">
    <property type="entry name" value="Rieske_2Fe-2S_sf"/>
</dbReference>
<proteinExistence type="predicted"/>
<dbReference type="InterPro" id="IPR017941">
    <property type="entry name" value="Rieske_2Fe-2S"/>
</dbReference>
<dbReference type="CDD" id="cd03477">
    <property type="entry name" value="Rieske_YhfW_C"/>
    <property type="match status" value="1"/>
</dbReference>